<evidence type="ECO:0000313" key="2">
    <source>
        <dbReference type="Proteomes" id="UP000249518"/>
    </source>
</evidence>
<evidence type="ECO:0000313" key="1">
    <source>
        <dbReference type="EMBL" id="RAR46504.1"/>
    </source>
</evidence>
<dbReference type="EMBL" id="QLSV01000018">
    <property type="protein sequence ID" value="RAR46504.1"/>
    <property type="molecule type" value="Genomic_DNA"/>
</dbReference>
<protein>
    <submittedName>
        <fullName evidence="1">Uncharacterized protein</fullName>
    </submittedName>
</protein>
<gene>
    <name evidence="1" type="ORF">B0I10_11839</name>
</gene>
<dbReference type="AlphaFoldDB" id="A0A328WRN9"/>
<proteinExistence type="predicted"/>
<name>A0A328WRN9_9FLAO</name>
<reference evidence="1 2" key="1">
    <citation type="submission" date="2018-06" db="EMBL/GenBank/DDBJ databases">
        <title>Genomic Encyclopedia of Type Strains, Phase III (KMG-III): the genomes of soil and plant-associated and newly described type strains.</title>
        <authorList>
            <person name="Whitman W."/>
        </authorList>
    </citation>
    <scope>NUCLEOTIDE SEQUENCE [LARGE SCALE GENOMIC DNA]</scope>
    <source>
        <strain evidence="1 2">CGMCC 1.12504</strain>
    </source>
</reference>
<organism evidence="1 2">
    <name type="scientific">Flavobacterium lacus</name>
    <dbReference type="NCBI Taxonomy" id="1353778"/>
    <lineage>
        <taxon>Bacteria</taxon>
        <taxon>Pseudomonadati</taxon>
        <taxon>Bacteroidota</taxon>
        <taxon>Flavobacteriia</taxon>
        <taxon>Flavobacteriales</taxon>
        <taxon>Flavobacteriaceae</taxon>
        <taxon>Flavobacterium</taxon>
    </lineage>
</organism>
<comment type="caution">
    <text evidence="1">The sequence shown here is derived from an EMBL/GenBank/DDBJ whole genome shotgun (WGS) entry which is preliminary data.</text>
</comment>
<sequence>MFVTNKLDWKTYESITKHIYETLGKQPATPYYP</sequence>
<dbReference type="Proteomes" id="UP000249518">
    <property type="component" value="Unassembled WGS sequence"/>
</dbReference>
<keyword evidence="2" id="KW-1185">Reference proteome</keyword>
<accession>A0A328WRN9</accession>